<dbReference type="OrthoDB" id="8175892at2"/>
<dbReference type="AlphaFoldDB" id="A0A9J9HFP0"/>
<name>A0A9J9HFP0_RHIWR</name>
<dbReference type="KEGG" id="swi:Swit_4457"/>
<keyword evidence="2" id="KW-1185">Reference proteome</keyword>
<sequence>MSVIFGEYKPDQPAHLQDGLLMADGVQAIANGYAPIGQFAAAENGTLGAPCVGAGAYRAAGDVFIFAATAGKIRRYQAPGFTDIKTGLSSTAEIGVRFCPYNDLMLMTNGVDDIQKFDPATPSATSALDASAPTARFMAVVRGFVVAGYTDGDPLRIAWSDNGDPATWTAGTGEAGFQILPSGGDVTGVVGGEYGLIFQENRIVRMSYTADDAVWQFDEIATDVGCIAPWSLATYGKLTFFLSNKGLMACDGVSVSAIGSEKVDRTFLHMVDRSYLSAISAVVDPRNSLYMLSVPSASPANQVLLYNFALQRFTTAPITSQRMFPSLALGMTLEDMDAVYGDLDAVALSLDSALFRGGYPLVMLFDGNGMLGTLSGDNMAATLVDGMREWFPGRRARITGVRPFTDATTATVSILGQNSLGDMPTETAFTARSGGGFYRMRQSWNLSQVKLAIPAGAPWSFVQGYDLEAVAGARA</sequence>
<protein>
    <submittedName>
        <fullName evidence="1">Uncharacterized protein</fullName>
    </submittedName>
</protein>
<organism evidence="1 2">
    <name type="scientific">Rhizorhabdus wittichii (strain DSM 6014 / CCUG 31198 / JCM 15750 / NBRC 105917 / EY 4224 / RW1)</name>
    <name type="common">Sphingomonas wittichii</name>
    <dbReference type="NCBI Taxonomy" id="392499"/>
    <lineage>
        <taxon>Bacteria</taxon>
        <taxon>Pseudomonadati</taxon>
        <taxon>Pseudomonadota</taxon>
        <taxon>Alphaproteobacteria</taxon>
        <taxon>Sphingomonadales</taxon>
        <taxon>Sphingomonadaceae</taxon>
        <taxon>Rhizorhabdus</taxon>
    </lineage>
</organism>
<accession>A0A9J9HFP0</accession>
<dbReference type="Proteomes" id="UP000001989">
    <property type="component" value="Chromosome"/>
</dbReference>
<reference evidence="1 2" key="1">
    <citation type="journal article" date="2010" name="J. Bacteriol.">
        <title>Genome sequence of the dioxin-mineralizing bacterium Sphingomonas wittichii RW1.</title>
        <authorList>
            <person name="Miller T.R."/>
            <person name="Delcher A.L."/>
            <person name="Salzberg S.L."/>
            <person name="Saunders E."/>
            <person name="Detter J.C."/>
            <person name="Halden R.U."/>
        </authorList>
    </citation>
    <scope>NUCLEOTIDE SEQUENCE [LARGE SCALE GENOMIC DNA]</scope>
    <source>
        <strain evidence="2">DSM 6014 / CCUG 31198 / JCM 15750 / NBRC 105917 / EY 4224 / RW1</strain>
    </source>
</reference>
<evidence type="ECO:0000313" key="1">
    <source>
        <dbReference type="EMBL" id="ABQ70795.1"/>
    </source>
</evidence>
<gene>
    <name evidence="1" type="ordered locus">Swit_4457</name>
</gene>
<dbReference type="SUPFAM" id="SSF63825">
    <property type="entry name" value="YWTD domain"/>
    <property type="match status" value="1"/>
</dbReference>
<evidence type="ECO:0000313" key="2">
    <source>
        <dbReference type="Proteomes" id="UP000001989"/>
    </source>
</evidence>
<proteinExistence type="predicted"/>
<dbReference type="EMBL" id="CP000699">
    <property type="protein sequence ID" value="ABQ70795.1"/>
    <property type="molecule type" value="Genomic_DNA"/>
</dbReference>